<gene>
    <name evidence="2" type="ORF">FA15DRAFT_708663</name>
</gene>
<reference evidence="2 3" key="1">
    <citation type="journal article" date="2019" name="Nat. Ecol. Evol.">
        <title>Megaphylogeny resolves global patterns of mushroom evolution.</title>
        <authorList>
            <person name="Varga T."/>
            <person name="Krizsan K."/>
            <person name="Foldi C."/>
            <person name="Dima B."/>
            <person name="Sanchez-Garcia M."/>
            <person name="Sanchez-Ramirez S."/>
            <person name="Szollosi G.J."/>
            <person name="Szarkandi J.G."/>
            <person name="Papp V."/>
            <person name="Albert L."/>
            <person name="Andreopoulos W."/>
            <person name="Angelini C."/>
            <person name="Antonin V."/>
            <person name="Barry K.W."/>
            <person name="Bougher N.L."/>
            <person name="Buchanan P."/>
            <person name="Buyck B."/>
            <person name="Bense V."/>
            <person name="Catcheside P."/>
            <person name="Chovatia M."/>
            <person name="Cooper J."/>
            <person name="Damon W."/>
            <person name="Desjardin D."/>
            <person name="Finy P."/>
            <person name="Geml J."/>
            <person name="Haridas S."/>
            <person name="Hughes K."/>
            <person name="Justo A."/>
            <person name="Karasinski D."/>
            <person name="Kautmanova I."/>
            <person name="Kiss B."/>
            <person name="Kocsube S."/>
            <person name="Kotiranta H."/>
            <person name="LaButti K.M."/>
            <person name="Lechner B.E."/>
            <person name="Liimatainen K."/>
            <person name="Lipzen A."/>
            <person name="Lukacs Z."/>
            <person name="Mihaltcheva S."/>
            <person name="Morgado L.N."/>
            <person name="Niskanen T."/>
            <person name="Noordeloos M.E."/>
            <person name="Ohm R.A."/>
            <person name="Ortiz-Santana B."/>
            <person name="Ovrebo C."/>
            <person name="Racz N."/>
            <person name="Riley R."/>
            <person name="Savchenko A."/>
            <person name="Shiryaev A."/>
            <person name="Soop K."/>
            <person name="Spirin V."/>
            <person name="Szebenyi C."/>
            <person name="Tomsovsky M."/>
            <person name="Tulloss R.E."/>
            <person name="Uehling J."/>
            <person name="Grigoriev I.V."/>
            <person name="Vagvolgyi C."/>
            <person name="Papp T."/>
            <person name="Martin F.M."/>
            <person name="Miettinen O."/>
            <person name="Hibbett D.S."/>
            <person name="Nagy L.G."/>
        </authorList>
    </citation>
    <scope>NUCLEOTIDE SEQUENCE [LARGE SCALE GENOMIC DNA]</scope>
    <source>
        <strain evidence="2 3">CBS 121175</strain>
    </source>
</reference>
<keyword evidence="3" id="KW-1185">Reference proteome</keyword>
<evidence type="ECO:0000313" key="2">
    <source>
        <dbReference type="EMBL" id="TFK19787.1"/>
    </source>
</evidence>
<evidence type="ECO:0000313" key="3">
    <source>
        <dbReference type="Proteomes" id="UP000307440"/>
    </source>
</evidence>
<proteinExistence type="predicted"/>
<evidence type="ECO:0000256" key="1">
    <source>
        <dbReference type="SAM" id="MobiDB-lite"/>
    </source>
</evidence>
<sequence>MSNTIHATRQATPFLDDKEDPRDTDMMQKFYDNLKAELDVPGAECSMDLILEEIRKDPECNVQLTPEDEAAMASMMNMIDPTSDPASRAPGAFKCKCLDGVPPPFNKCNCASEVIDFGFDDDSAGCGKFNVDDYRPEWMLRHPDQPWRAFE</sequence>
<accession>A0A5C3KIT2</accession>
<dbReference type="EMBL" id="ML210325">
    <property type="protein sequence ID" value="TFK19787.1"/>
    <property type="molecule type" value="Genomic_DNA"/>
</dbReference>
<organism evidence="2 3">
    <name type="scientific">Coprinopsis marcescibilis</name>
    <name type="common">Agaric fungus</name>
    <name type="synonym">Psathyrella marcescibilis</name>
    <dbReference type="NCBI Taxonomy" id="230819"/>
    <lineage>
        <taxon>Eukaryota</taxon>
        <taxon>Fungi</taxon>
        <taxon>Dikarya</taxon>
        <taxon>Basidiomycota</taxon>
        <taxon>Agaricomycotina</taxon>
        <taxon>Agaricomycetes</taxon>
        <taxon>Agaricomycetidae</taxon>
        <taxon>Agaricales</taxon>
        <taxon>Agaricineae</taxon>
        <taxon>Psathyrellaceae</taxon>
        <taxon>Coprinopsis</taxon>
    </lineage>
</organism>
<protein>
    <submittedName>
        <fullName evidence="2">Uncharacterized protein</fullName>
    </submittedName>
</protein>
<dbReference type="AlphaFoldDB" id="A0A5C3KIT2"/>
<feature type="region of interest" description="Disordered" evidence="1">
    <location>
        <begin position="1"/>
        <end position="22"/>
    </location>
</feature>
<feature type="compositionally biased region" description="Polar residues" evidence="1">
    <location>
        <begin position="1"/>
        <end position="11"/>
    </location>
</feature>
<name>A0A5C3KIT2_COPMA</name>
<dbReference type="Proteomes" id="UP000307440">
    <property type="component" value="Unassembled WGS sequence"/>
</dbReference>